<gene>
    <name evidence="2" type="ORF">M747DRAFT_367055</name>
</gene>
<accession>A0A370CCH4</accession>
<dbReference type="VEuPathDB" id="FungiDB:M747DRAFT_367055"/>
<protein>
    <submittedName>
        <fullName evidence="2">Uncharacterized protein</fullName>
    </submittedName>
</protein>
<dbReference type="AlphaFoldDB" id="A0A370CCH4"/>
<dbReference type="PANTHER" id="PTHR42090:SF1">
    <property type="match status" value="1"/>
</dbReference>
<evidence type="ECO:0000313" key="3">
    <source>
        <dbReference type="Proteomes" id="UP000253845"/>
    </source>
</evidence>
<reference evidence="2 3" key="1">
    <citation type="submission" date="2018-07" db="EMBL/GenBank/DDBJ databases">
        <title>Section-level genome sequencing of Aspergillus section Nigri to investigate inter- and intra-species variation.</title>
        <authorList>
            <consortium name="DOE Joint Genome Institute"/>
            <person name="Vesth T.C."/>
            <person name="Nybo J.L."/>
            <person name="Theobald S."/>
            <person name="Frisvad J.C."/>
            <person name="Larsen T.O."/>
            <person name="Nielsen K.F."/>
            <person name="Hoof J.B."/>
            <person name="Brandl J."/>
            <person name="Salamov A."/>
            <person name="Riley R."/>
            <person name="Gladden J.M."/>
            <person name="Phatale P."/>
            <person name="Nielsen M.T."/>
            <person name="Lyhne E.K."/>
            <person name="Kogle M.E."/>
            <person name="Strasser K."/>
            <person name="McDonnell E."/>
            <person name="Barry K."/>
            <person name="Clum A."/>
            <person name="Chen C."/>
            <person name="Nolan M."/>
            <person name="Sandor L."/>
            <person name="Kuo A."/>
            <person name="Lipzen A."/>
            <person name="Hainaut M."/>
            <person name="Drula E."/>
            <person name="Tsang A."/>
            <person name="Magnuson J.K."/>
            <person name="Henrissat B."/>
            <person name="Wiebenga A."/>
            <person name="Simmons B.A."/>
            <person name="Makela M.R."/>
            <person name="De vries R.P."/>
            <person name="Grigoriev I.V."/>
            <person name="Mortensen U.H."/>
            <person name="Baker S.E."/>
            <person name="Andersen M.R."/>
        </authorList>
    </citation>
    <scope>NUCLEOTIDE SEQUENCE [LARGE SCALE GENOMIC DNA]</scope>
    <source>
        <strain evidence="2 3">ATCC 13496</strain>
    </source>
</reference>
<evidence type="ECO:0000313" key="2">
    <source>
        <dbReference type="EMBL" id="RDH24841.1"/>
    </source>
</evidence>
<feature type="region of interest" description="Disordered" evidence="1">
    <location>
        <begin position="53"/>
        <end position="83"/>
    </location>
</feature>
<dbReference type="Proteomes" id="UP000253845">
    <property type="component" value="Unassembled WGS sequence"/>
</dbReference>
<feature type="compositionally biased region" description="Basic and acidic residues" evidence="1">
    <location>
        <begin position="53"/>
        <end position="78"/>
    </location>
</feature>
<dbReference type="EMBL" id="KZ851901">
    <property type="protein sequence ID" value="RDH24841.1"/>
    <property type="molecule type" value="Genomic_DNA"/>
</dbReference>
<sequence length="181" mass="20436">MLRNTKLLSTRSHPFLPAITTGPGQLCHPSVSSYQHRCLVTSQTIHKERHLESDLDRHLLRPEHNENTKSGTDDEAAHHWSSYDPTITDPDLEVLACEEECELDGDLDDPLFVSPGNREVSRFLDPMVGGAVHGATRPGPSGRGWTRKHKEVIIKKIPGSQFERYDRILQELRKADKQATK</sequence>
<dbReference type="PANTHER" id="PTHR42090">
    <property type="match status" value="1"/>
</dbReference>
<organism evidence="2 3">
    <name type="scientific">Aspergillus niger ATCC 13496</name>
    <dbReference type="NCBI Taxonomy" id="1353008"/>
    <lineage>
        <taxon>Eukaryota</taxon>
        <taxon>Fungi</taxon>
        <taxon>Dikarya</taxon>
        <taxon>Ascomycota</taxon>
        <taxon>Pezizomycotina</taxon>
        <taxon>Eurotiomycetes</taxon>
        <taxon>Eurotiomycetidae</taxon>
        <taxon>Eurotiales</taxon>
        <taxon>Aspergillaceae</taxon>
        <taxon>Aspergillus</taxon>
        <taxon>Aspergillus subgen. Circumdati</taxon>
    </lineage>
</organism>
<proteinExistence type="predicted"/>
<name>A0A370CCH4_ASPNG</name>
<evidence type="ECO:0000256" key="1">
    <source>
        <dbReference type="SAM" id="MobiDB-lite"/>
    </source>
</evidence>